<name>A0A9X9X0T8_9PROT</name>
<evidence type="ECO:0000256" key="1">
    <source>
        <dbReference type="ARBA" id="ARBA00005125"/>
    </source>
</evidence>
<dbReference type="Gene3D" id="3.40.50.720">
    <property type="entry name" value="NAD(P)-binding Rossmann-like Domain"/>
    <property type="match status" value="1"/>
</dbReference>
<dbReference type="AlphaFoldDB" id="A0A9X9X0T8"/>
<organism evidence="4 5">
    <name type="scientific">Neoroseomonas soli</name>
    <dbReference type="NCBI Taxonomy" id="1081025"/>
    <lineage>
        <taxon>Bacteria</taxon>
        <taxon>Pseudomonadati</taxon>
        <taxon>Pseudomonadota</taxon>
        <taxon>Alphaproteobacteria</taxon>
        <taxon>Acetobacterales</taxon>
        <taxon>Acetobacteraceae</taxon>
        <taxon>Neoroseomonas</taxon>
    </lineage>
</organism>
<sequence length="302" mass="32460">MTLVLIGAGGFLGSHLAAHLAGRGEAVLPLSYRPERHRAFLDAFLDMIRAGPPSAVLYAGGSQNGRDDAVALEELSLSNVVLPAAIAALLRDHAPECCLVTYGTSWQTGEQGVEEPFNAYAASKTAAEAFLRHFALDGVRSATLRLYDTYGPGDRRNKVVNLIADAIARRSDLAMSSGGQVIELVHVRDVLAATDATLAELRQGPPGRHLVYAVRSGQPLRILDVLATMLRVAGLEKAEFIRPGVYPYRRRERFALFPDTPTPPGWRPVVPLEAGLRELIEERRRIAGAAGAPRASDPAAMG</sequence>
<gene>
    <name evidence="4" type="ORF">GXW76_17700</name>
</gene>
<feature type="domain" description="NAD-dependent epimerase/dehydratase" evidence="3">
    <location>
        <begin position="4"/>
        <end position="210"/>
    </location>
</feature>
<evidence type="ECO:0000313" key="5">
    <source>
        <dbReference type="Proteomes" id="UP001138751"/>
    </source>
</evidence>
<keyword evidence="5" id="KW-1185">Reference proteome</keyword>
<dbReference type="RefSeq" id="WP_211863432.1">
    <property type="nucleotide sequence ID" value="NZ_JAAEDM010000056.1"/>
</dbReference>
<protein>
    <submittedName>
        <fullName evidence="4">NAD(P)-dependent oxidoreductase</fullName>
    </submittedName>
</protein>
<comment type="caution">
    <text evidence="4">The sequence shown here is derived from an EMBL/GenBank/DDBJ whole genome shotgun (WGS) entry which is preliminary data.</text>
</comment>
<proteinExistence type="inferred from homology"/>
<dbReference type="PANTHER" id="PTHR43000">
    <property type="entry name" value="DTDP-D-GLUCOSE 4,6-DEHYDRATASE-RELATED"/>
    <property type="match status" value="1"/>
</dbReference>
<dbReference type="InterPro" id="IPR036291">
    <property type="entry name" value="NAD(P)-bd_dom_sf"/>
</dbReference>
<evidence type="ECO:0000259" key="3">
    <source>
        <dbReference type="Pfam" id="PF01370"/>
    </source>
</evidence>
<evidence type="ECO:0000256" key="2">
    <source>
        <dbReference type="ARBA" id="ARBA00007637"/>
    </source>
</evidence>
<dbReference type="Proteomes" id="UP001138751">
    <property type="component" value="Unassembled WGS sequence"/>
</dbReference>
<dbReference type="InterPro" id="IPR001509">
    <property type="entry name" value="Epimerase_deHydtase"/>
</dbReference>
<dbReference type="SUPFAM" id="SSF51735">
    <property type="entry name" value="NAD(P)-binding Rossmann-fold domains"/>
    <property type="match status" value="1"/>
</dbReference>
<evidence type="ECO:0000313" key="4">
    <source>
        <dbReference type="EMBL" id="MBR0673017.1"/>
    </source>
</evidence>
<reference evidence="4" key="2">
    <citation type="journal article" date="2021" name="Syst. Appl. Microbiol.">
        <title>Roseomonas hellenica sp. nov., isolated from roots of wild-growing Alkanna tinctoria.</title>
        <authorList>
            <person name="Rat A."/>
            <person name="Naranjo H.D."/>
            <person name="Lebbe L."/>
            <person name="Cnockaert M."/>
            <person name="Krigas N."/>
            <person name="Grigoriadou K."/>
            <person name="Maloupa E."/>
            <person name="Willems A."/>
        </authorList>
    </citation>
    <scope>NUCLEOTIDE SEQUENCE</scope>
    <source>
        <strain evidence="4">LMG 31231</strain>
    </source>
</reference>
<comment type="similarity">
    <text evidence="2">Belongs to the NAD(P)-dependent epimerase/dehydratase family.</text>
</comment>
<dbReference type="Pfam" id="PF01370">
    <property type="entry name" value="Epimerase"/>
    <property type="match status" value="1"/>
</dbReference>
<dbReference type="EMBL" id="JAAEDM010000056">
    <property type="protein sequence ID" value="MBR0673017.1"/>
    <property type="molecule type" value="Genomic_DNA"/>
</dbReference>
<accession>A0A9X9X0T8</accession>
<comment type="pathway">
    <text evidence="1">Bacterial outer membrane biogenesis; LPS O-antigen biosynthesis.</text>
</comment>
<reference evidence="4" key="1">
    <citation type="submission" date="2020-01" db="EMBL/GenBank/DDBJ databases">
        <authorList>
            <person name="Rat A."/>
        </authorList>
    </citation>
    <scope>NUCLEOTIDE SEQUENCE</scope>
    <source>
        <strain evidence="4">LMG 31231</strain>
    </source>
</reference>